<dbReference type="Pfam" id="PF12840">
    <property type="entry name" value="HTH_20"/>
    <property type="match status" value="1"/>
</dbReference>
<comment type="caution">
    <text evidence="5">The sequence shown here is derived from an EMBL/GenBank/DDBJ whole genome shotgun (WGS) entry which is preliminary data.</text>
</comment>
<evidence type="ECO:0000256" key="1">
    <source>
        <dbReference type="ARBA" id="ARBA00023015"/>
    </source>
</evidence>
<keyword evidence="2" id="KW-0238">DNA-binding</keyword>
<dbReference type="PANTHER" id="PTHR33154:SF18">
    <property type="entry name" value="ARSENICAL RESISTANCE OPERON REPRESSOR"/>
    <property type="match status" value="1"/>
</dbReference>
<dbReference type="InterPro" id="IPR051081">
    <property type="entry name" value="HTH_MetalResp_TranReg"/>
</dbReference>
<dbReference type="SUPFAM" id="SSF46785">
    <property type="entry name" value="Winged helix' DNA-binding domain"/>
    <property type="match status" value="1"/>
</dbReference>
<sequence>MDEVLLKLKALADPTRLKIIGLLRSICDKKDSEPQDPQDPTSYGISISQSLGLTQPTVSHHMKVLVEAGLVKATREGNTVYYSLNGEGFKPLTQFLEHHQNAPTCD</sequence>
<feature type="domain" description="HTH arsR-type" evidence="4">
    <location>
        <begin position="1"/>
        <end position="104"/>
    </location>
</feature>
<evidence type="ECO:0000256" key="3">
    <source>
        <dbReference type="ARBA" id="ARBA00023163"/>
    </source>
</evidence>
<evidence type="ECO:0000259" key="4">
    <source>
        <dbReference type="PROSITE" id="PS50987"/>
    </source>
</evidence>
<keyword evidence="3" id="KW-0804">Transcription</keyword>
<dbReference type="NCBIfam" id="NF033788">
    <property type="entry name" value="HTH_metalloreg"/>
    <property type="match status" value="1"/>
</dbReference>
<keyword evidence="6" id="KW-1185">Reference proteome</keyword>
<dbReference type="RefSeq" id="WP_189003653.1">
    <property type="nucleotide sequence ID" value="NZ_BMOD01000011.1"/>
</dbReference>
<accession>A0ABQ2D2J9</accession>
<evidence type="ECO:0000313" key="6">
    <source>
        <dbReference type="Proteomes" id="UP000632222"/>
    </source>
</evidence>
<proteinExistence type="predicted"/>
<dbReference type="InterPro" id="IPR011991">
    <property type="entry name" value="ArsR-like_HTH"/>
</dbReference>
<gene>
    <name evidence="5" type="ORF">GCM10008938_29750</name>
</gene>
<dbReference type="CDD" id="cd00090">
    <property type="entry name" value="HTH_ARSR"/>
    <property type="match status" value="1"/>
</dbReference>
<organism evidence="5 6">
    <name type="scientific">Deinococcus roseus</name>
    <dbReference type="NCBI Taxonomy" id="392414"/>
    <lineage>
        <taxon>Bacteria</taxon>
        <taxon>Thermotogati</taxon>
        <taxon>Deinococcota</taxon>
        <taxon>Deinococci</taxon>
        <taxon>Deinococcales</taxon>
        <taxon>Deinococcaceae</taxon>
        <taxon>Deinococcus</taxon>
    </lineage>
</organism>
<dbReference type="InterPro" id="IPR036388">
    <property type="entry name" value="WH-like_DNA-bd_sf"/>
</dbReference>
<dbReference type="Gene3D" id="1.10.10.10">
    <property type="entry name" value="Winged helix-like DNA-binding domain superfamily/Winged helix DNA-binding domain"/>
    <property type="match status" value="1"/>
</dbReference>
<protein>
    <submittedName>
        <fullName evidence="5">Transcriptional regulator</fullName>
    </submittedName>
</protein>
<dbReference type="InterPro" id="IPR001845">
    <property type="entry name" value="HTH_ArsR_DNA-bd_dom"/>
</dbReference>
<keyword evidence="1" id="KW-0805">Transcription regulation</keyword>
<name>A0ABQ2D2J9_9DEIO</name>
<dbReference type="SMART" id="SM00418">
    <property type="entry name" value="HTH_ARSR"/>
    <property type="match status" value="1"/>
</dbReference>
<dbReference type="Proteomes" id="UP000632222">
    <property type="component" value="Unassembled WGS sequence"/>
</dbReference>
<evidence type="ECO:0000256" key="2">
    <source>
        <dbReference type="ARBA" id="ARBA00023125"/>
    </source>
</evidence>
<evidence type="ECO:0000313" key="5">
    <source>
        <dbReference type="EMBL" id="GGJ41743.1"/>
    </source>
</evidence>
<dbReference type="PANTHER" id="PTHR33154">
    <property type="entry name" value="TRANSCRIPTIONAL REGULATOR, ARSR FAMILY"/>
    <property type="match status" value="1"/>
</dbReference>
<dbReference type="InterPro" id="IPR036390">
    <property type="entry name" value="WH_DNA-bd_sf"/>
</dbReference>
<dbReference type="PROSITE" id="PS50987">
    <property type="entry name" value="HTH_ARSR_2"/>
    <property type="match status" value="1"/>
</dbReference>
<dbReference type="EMBL" id="BMOD01000011">
    <property type="protein sequence ID" value="GGJ41743.1"/>
    <property type="molecule type" value="Genomic_DNA"/>
</dbReference>
<reference evidence="6" key="1">
    <citation type="journal article" date="2019" name="Int. J. Syst. Evol. Microbiol.">
        <title>The Global Catalogue of Microorganisms (GCM) 10K type strain sequencing project: providing services to taxonomists for standard genome sequencing and annotation.</title>
        <authorList>
            <consortium name="The Broad Institute Genomics Platform"/>
            <consortium name="The Broad Institute Genome Sequencing Center for Infectious Disease"/>
            <person name="Wu L."/>
            <person name="Ma J."/>
        </authorList>
    </citation>
    <scope>NUCLEOTIDE SEQUENCE [LARGE SCALE GENOMIC DNA]</scope>
    <source>
        <strain evidence="6">JCM 14370</strain>
    </source>
</reference>